<name>A0AAV5TGD6_9BILA</name>
<keyword evidence="2" id="KW-0067">ATP-binding</keyword>
<reference evidence="4" key="1">
    <citation type="submission" date="2023-10" db="EMBL/GenBank/DDBJ databases">
        <title>Genome assembly of Pristionchus species.</title>
        <authorList>
            <person name="Yoshida K."/>
            <person name="Sommer R.J."/>
        </authorList>
    </citation>
    <scope>NUCLEOTIDE SEQUENCE</scope>
    <source>
        <strain evidence="4">RS0144</strain>
    </source>
</reference>
<dbReference type="Gene3D" id="3.40.50.300">
    <property type="entry name" value="P-loop containing nucleotide triphosphate hydrolases"/>
    <property type="match status" value="1"/>
</dbReference>
<dbReference type="Proteomes" id="UP001432027">
    <property type="component" value="Unassembled WGS sequence"/>
</dbReference>
<dbReference type="InterPro" id="IPR003439">
    <property type="entry name" value="ABC_transporter-like_ATP-bd"/>
</dbReference>
<feature type="domain" description="ABC transporter" evidence="3">
    <location>
        <begin position="78"/>
        <end position="174"/>
    </location>
</feature>
<evidence type="ECO:0000313" key="4">
    <source>
        <dbReference type="EMBL" id="GMS92820.1"/>
    </source>
</evidence>
<dbReference type="PANTHER" id="PTHR24223">
    <property type="entry name" value="ATP-BINDING CASSETTE SUB-FAMILY C"/>
    <property type="match status" value="1"/>
</dbReference>
<dbReference type="Pfam" id="PF00005">
    <property type="entry name" value="ABC_tran"/>
    <property type="match status" value="1"/>
</dbReference>
<feature type="non-terminal residue" evidence="4">
    <location>
        <position position="1"/>
    </location>
</feature>
<evidence type="ECO:0000256" key="1">
    <source>
        <dbReference type="ARBA" id="ARBA00022741"/>
    </source>
</evidence>
<dbReference type="SUPFAM" id="SSF52540">
    <property type="entry name" value="P-loop containing nucleoside triphosphate hydrolases"/>
    <property type="match status" value="1"/>
</dbReference>
<accession>A0AAV5TGD6</accession>
<dbReference type="GO" id="GO:0016020">
    <property type="term" value="C:membrane"/>
    <property type="evidence" value="ECO:0007669"/>
    <property type="project" value="TreeGrafter"/>
</dbReference>
<dbReference type="AlphaFoldDB" id="A0AAV5TGD6"/>
<dbReference type="GO" id="GO:0042626">
    <property type="term" value="F:ATPase-coupled transmembrane transporter activity"/>
    <property type="evidence" value="ECO:0007669"/>
    <property type="project" value="TreeGrafter"/>
</dbReference>
<keyword evidence="5" id="KW-1185">Reference proteome</keyword>
<dbReference type="FunFam" id="3.40.50.300:FF:004162">
    <property type="entry name" value="ATP binding cassette subfamily C member 5"/>
    <property type="match status" value="1"/>
</dbReference>
<dbReference type="GO" id="GO:0005524">
    <property type="term" value="F:ATP binding"/>
    <property type="evidence" value="ECO:0007669"/>
    <property type="project" value="UniProtKB-KW"/>
</dbReference>
<evidence type="ECO:0000259" key="3">
    <source>
        <dbReference type="Pfam" id="PF00005"/>
    </source>
</evidence>
<dbReference type="GO" id="GO:0016887">
    <property type="term" value="F:ATP hydrolysis activity"/>
    <property type="evidence" value="ECO:0007669"/>
    <property type="project" value="InterPro"/>
</dbReference>
<protein>
    <recommendedName>
        <fullName evidence="3">ABC transporter domain-containing protein</fullName>
    </recommendedName>
</protein>
<evidence type="ECO:0000256" key="2">
    <source>
        <dbReference type="ARBA" id="ARBA00022840"/>
    </source>
</evidence>
<organism evidence="4 5">
    <name type="scientific">Pristionchus entomophagus</name>
    <dbReference type="NCBI Taxonomy" id="358040"/>
    <lineage>
        <taxon>Eukaryota</taxon>
        <taxon>Metazoa</taxon>
        <taxon>Ecdysozoa</taxon>
        <taxon>Nematoda</taxon>
        <taxon>Chromadorea</taxon>
        <taxon>Rhabditida</taxon>
        <taxon>Rhabditina</taxon>
        <taxon>Diplogasteromorpha</taxon>
        <taxon>Diplogasteroidea</taxon>
        <taxon>Neodiplogasteridae</taxon>
        <taxon>Pristionchus</taxon>
    </lineage>
</organism>
<evidence type="ECO:0000313" key="5">
    <source>
        <dbReference type="Proteomes" id="UP001432027"/>
    </source>
</evidence>
<dbReference type="InterPro" id="IPR050173">
    <property type="entry name" value="ABC_transporter_C-like"/>
</dbReference>
<sequence>AALSLSYTFSMDMLNMFIHALANIEHQKLGAERVRGYAKLVKEQQSIDRLEAREWIEEPSIDVEKVSVRYKKDLPLVLRNVSITIGAGEKVAVVGRTGSGKSAFTMALFRMVEPCCGMIHIDGKRIDSVALKDLRSALAIIPQAPVLFSGTLRSNIDPFGACSDADLWKALQQCQM</sequence>
<keyword evidence="1" id="KW-0547">Nucleotide-binding</keyword>
<comment type="caution">
    <text evidence="4">The sequence shown here is derived from an EMBL/GenBank/DDBJ whole genome shotgun (WGS) entry which is preliminary data.</text>
</comment>
<dbReference type="EMBL" id="BTSX01000004">
    <property type="protein sequence ID" value="GMS92820.1"/>
    <property type="molecule type" value="Genomic_DNA"/>
</dbReference>
<dbReference type="PANTHER" id="PTHR24223:SF415">
    <property type="entry name" value="FI20190P1"/>
    <property type="match status" value="1"/>
</dbReference>
<dbReference type="InterPro" id="IPR027417">
    <property type="entry name" value="P-loop_NTPase"/>
</dbReference>
<gene>
    <name evidence="4" type="ORF">PENTCL1PPCAC_14995</name>
</gene>
<proteinExistence type="predicted"/>